<dbReference type="Gene3D" id="3.40.640.10">
    <property type="entry name" value="Type I PLP-dependent aspartate aminotransferase-like (Major domain)"/>
    <property type="match status" value="1"/>
</dbReference>
<dbReference type="SUPFAM" id="SSF53383">
    <property type="entry name" value="PLP-dependent transferases"/>
    <property type="match status" value="1"/>
</dbReference>
<dbReference type="Proteomes" id="UP000580839">
    <property type="component" value="Unassembled WGS sequence"/>
</dbReference>
<feature type="domain" description="L-seryl-tRNA selenium transferase N-terminal" evidence="9">
    <location>
        <begin position="1"/>
        <end position="31"/>
    </location>
</feature>
<evidence type="ECO:0000313" key="10">
    <source>
        <dbReference type="EMBL" id="NOT34285.1"/>
    </source>
</evidence>
<keyword evidence="2" id="KW-0963">Cytoplasm</keyword>
<dbReference type="InterPro" id="IPR015421">
    <property type="entry name" value="PyrdxlP-dep_Trfase_major"/>
</dbReference>
<dbReference type="GO" id="GO:0005737">
    <property type="term" value="C:cytoplasm"/>
    <property type="evidence" value="ECO:0007669"/>
    <property type="project" value="InterPro"/>
</dbReference>
<dbReference type="PANTHER" id="PTHR32328">
    <property type="entry name" value="L-SERYL-TRNA(SEC) SELENIUM TRANSFERASE"/>
    <property type="match status" value="1"/>
</dbReference>
<comment type="caution">
    <text evidence="10">The sequence shown here is derived from an EMBL/GenBank/DDBJ whole genome shotgun (WGS) entry which is preliminary data.</text>
</comment>
<comment type="cofactor">
    <cofactor evidence="1 8">
        <name>pyridoxal 5'-phosphate</name>
        <dbReference type="ChEBI" id="CHEBI:597326"/>
    </cofactor>
</comment>
<dbReference type="NCBIfam" id="TIGR00474">
    <property type="entry name" value="selA"/>
    <property type="match status" value="1"/>
</dbReference>
<protein>
    <submittedName>
        <fullName evidence="10">L-seryl-tRNA(Sec) selenium transferase</fullName>
        <ecNumber evidence="10">2.9.1.1</ecNumber>
    </submittedName>
</protein>
<dbReference type="InterPro" id="IPR004534">
    <property type="entry name" value="SelA_trans"/>
</dbReference>
<dbReference type="HAMAP" id="MF_00423">
    <property type="entry name" value="SelA"/>
    <property type="match status" value="1"/>
</dbReference>
<dbReference type="GO" id="GO:0004125">
    <property type="term" value="F:L-seryl-tRNA(Sec) selenium transferase activity"/>
    <property type="evidence" value="ECO:0007669"/>
    <property type="project" value="UniProtKB-EC"/>
</dbReference>
<organism evidence="10 11">
    <name type="scientific">Eiseniibacteriota bacterium</name>
    <dbReference type="NCBI Taxonomy" id="2212470"/>
    <lineage>
        <taxon>Bacteria</taxon>
        <taxon>Candidatus Eiseniibacteriota</taxon>
    </lineage>
</organism>
<evidence type="ECO:0000256" key="8">
    <source>
        <dbReference type="PIRSR" id="PIRSR618319-50"/>
    </source>
</evidence>
<evidence type="ECO:0000313" key="11">
    <source>
        <dbReference type="Proteomes" id="UP000580839"/>
    </source>
</evidence>
<dbReference type="GO" id="GO:0001514">
    <property type="term" value="P:selenocysteine incorporation"/>
    <property type="evidence" value="ECO:0007669"/>
    <property type="project" value="InterPro"/>
</dbReference>
<name>A0A849SQM7_UNCEI</name>
<evidence type="ECO:0000256" key="4">
    <source>
        <dbReference type="ARBA" id="ARBA00022898"/>
    </source>
</evidence>
<feature type="modified residue" description="N6-(pyridoxal phosphate)lysine" evidence="8">
    <location>
        <position position="280"/>
    </location>
</feature>
<dbReference type="Pfam" id="PF12390">
    <property type="entry name" value="Se-cys_synth_N"/>
    <property type="match status" value="1"/>
</dbReference>
<gene>
    <name evidence="10" type="ORF">HOP12_08970</name>
</gene>
<dbReference type="EC" id="2.9.1.1" evidence="10"/>
<evidence type="ECO:0000256" key="3">
    <source>
        <dbReference type="ARBA" id="ARBA00022679"/>
    </source>
</evidence>
<sequence>MLKHPALTDALARWPRALVVEAVRAELEAARAQIKRAPGSVPDVASLATAAATSAATLGRPTLRRVLNATGVVLHTNLGRAPLAESARRAVAEVAAGYSSLEYELSSGSRGDRGAGVERWLMRLTGAEAALTVNNGAAAILLALSALASGRRVVVSRGELVEIGGAFRIPEILEKSGATLVEVGATNRTHLRDFERAFEQHDRIGAILRVHRSNFRMDGFTADPERLGLLKLARKHKVPMIEDLGSGALVNFADFGLEHEPTIAECLASGASVVTCSGDKLLGGAQAGLVLGAKKWV</sequence>
<dbReference type="AlphaFoldDB" id="A0A849SQM7"/>
<proteinExistence type="inferred from homology"/>
<dbReference type="InterPro" id="IPR018319">
    <property type="entry name" value="SelA-like"/>
</dbReference>
<dbReference type="InterPro" id="IPR025862">
    <property type="entry name" value="SelA_trans_N_dom"/>
</dbReference>
<evidence type="ECO:0000256" key="5">
    <source>
        <dbReference type="ARBA" id="ARBA00022917"/>
    </source>
</evidence>
<feature type="non-terminal residue" evidence="10">
    <location>
        <position position="297"/>
    </location>
</feature>
<dbReference type="PANTHER" id="PTHR32328:SF0">
    <property type="entry name" value="L-SERYL-TRNA(SEC) SELENIUM TRANSFERASE"/>
    <property type="match status" value="1"/>
</dbReference>
<keyword evidence="5" id="KW-0648">Protein biosynthesis</keyword>
<dbReference type="Pfam" id="PF03841">
    <property type="entry name" value="SelA"/>
    <property type="match status" value="1"/>
</dbReference>
<comment type="similarity">
    <text evidence="7">Belongs to the SelA family.</text>
</comment>
<evidence type="ECO:0000256" key="7">
    <source>
        <dbReference type="ARBA" id="ARBA00044507"/>
    </source>
</evidence>
<dbReference type="EMBL" id="JABFRW010000105">
    <property type="protein sequence ID" value="NOT34285.1"/>
    <property type="molecule type" value="Genomic_DNA"/>
</dbReference>
<evidence type="ECO:0000259" key="9">
    <source>
        <dbReference type="Pfam" id="PF12390"/>
    </source>
</evidence>
<dbReference type="InterPro" id="IPR015424">
    <property type="entry name" value="PyrdxlP-dep_Trfase"/>
</dbReference>
<evidence type="ECO:0000256" key="2">
    <source>
        <dbReference type="ARBA" id="ARBA00022490"/>
    </source>
</evidence>
<keyword evidence="3 10" id="KW-0808">Transferase</keyword>
<keyword evidence="6" id="KW-0711">Selenium</keyword>
<keyword evidence="4 8" id="KW-0663">Pyridoxal phosphate</keyword>
<reference evidence="10 11" key="1">
    <citation type="submission" date="2020-04" db="EMBL/GenBank/DDBJ databases">
        <title>Metagenomic profiling of ammonia- and methane-oxidizing microorganisms in a Dutch drinking water treatment plant.</title>
        <authorList>
            <person name="Poghosyan L."/>
            <person name="Leucker S."/>
        </authorList>
    </citation>
    <scope>NUCLEOTIDE SEQUENCE [LARGE SCALE GENOMIC DNA]</scope>
    <source>
        <strain evidence="10">S-RSF-IL-03</strain>
    </source>
</reference>
<evidence type="ECO:0000256" key="6">
    <source>
        <dbReference type="ARBA" id="ARBA00023266"/>
    </source>
</evidence>
<accession>A0A849SQM7</accession>
<evidence type="ECO:0000256" key="1">
    <source>
        <dbReference type="ARBA" id="ARBA00001933"/>
    </source>
</evidence>